<accession>A0A7M7QIQ0</accession>
<name>A0A7M7QIQ0_NASVI</name>
<dbReference type="AlphaFoldDB" id="A0A7M7QIQ0"/>
<dbReference type="KEGG" id="nvi:103316291"/>
<evidence type="ECO:0000256" key="1">
    <source>
        <dbReference type="SAM" id="MobiDB-lite"/>
    </source>
</evidence>
<feature type="region of interest" description="Disordered" evidence="1">
    <location>
        <begin position="74"/>
        <end position="122"/>
    </location>
</feature>
<feature type="region of interest" description="Disordered" evidence="1">
    <location>
        <begin position="1"/>
        <end position="29"/>
    </location>
</feature>
<dbReference type="InParanoid" id="A0A7M7QIQ0"/>
<dbReference type="RefSeq" id="XP_031787424.1">
    <property type="nucleotide sequence ID" value="XM_031931564.2"/>
</dbReference>
<reference evidence="3" key="1">
    <citation type="submission" date="2021-01" db="UniProtKB">
        <authorList>
            <consortium name="EnsemblMetazoa"/>
        </authorList>
    </citation>
    <scope>IDENTIFICATION</scope>
</reference>
<dbReference type="EnsemblMetazoa" id="XM_031931564">
    <property type="protein sequence ID" value="XP_031787424"/>
    <property type="gene ID" value="LOC103316291"/>
</dbReference>
<sequence>MPRRKSKGKNPAPSSPTQAGEPQNEEHAEVKEISEHMLIAYLSYMAEKKAIKEHDREYRRRYYAERRRTARENNLRRMRGELSDDNSENRRRTRSGDKVRTTQSTAEASNMKPGERRPRGKRAYNSEGLIMLYCENCDTSRRKINYRLETVCRKCKRAIKFQCIKCSLTYKSHTACVAHLQGKHPDAEPEF</sequence>
<dbReference type="Proteomes" id="UP000002358">
    <property type="component" value="Chromosome 5"/>
</dbReference>
<keyword evidence="4" id="KW-1185">Reference proteome</keyword>
<evidence type="ECO:0000313" key="3">
    <source>
        <dbReference type="EnsemblMetazoa" id="XP_031787424"/>
    </source>
</evidence>
<dbReference type="InterPro" id="IPR013087">
    <property type="entry name" value="Znf_C2H2_type"/>
</dbReference>
<dbReference type="PROSITE" id="PS00028">
    <property type="entry name" value="ZINC_FINGER_C2H2_1"/>
    <property type="match status" value="1"/>
</dbReference>
<protein>
    <recommendedName>
        <fullName evidence="2">C2H2-type domain-containing protein</fullName>
    </recommendedName>
</protein>
<feature type="compositionally biased region" description="Basic and acidic residues" evidence="1">
    <location>
        <begin position="74"/>
        <end position="100"/>
    </location>
</feature>
<organism evidence="3 4">
    <name type="scientific">Nasonia vitripennis</name>
    <name type="common">Parasitic wasp</name>
    <dbReference type="NCBI Taxonomy" id="7425"/>
    <lineage>
        <taxon>Eukaryota</taxon>
        <taxon>Metazoa</taxon>
        <taxon>Ecdysozoa</taxon>
        <taxon>Arthropoda</taxon>
        <taxon>Hexapoda</taxon>
        <taxon>Insecta</taxon>
        <taxon>Pterygota</taxon>
        <taxon>Neoptera</taxon>
        <taxon>Endopterygota</taxon>
        <taxon>Hymenoptera</taxon>
        <taxon>Apocrita</taxon>
        <taxon>Proctotrupomorpha</taxon>
        <taxon>Chalcidoidea</taxon>
        <taxon>Pteromalidae</taxon>
        <taxon>Pteromalinae</taxon>
        <taxon>Nasonia</taxon>
    </lineage>
</organism>
<evidence type="ECO:0000313" key="4">
    <source>
        <dbReference type="Proteomes" id="UP000002358"/>
    </source>
</evidence>
<feature type="domain" description="C2H2-type" evidence="2">
    <location>
        <begin position="163"/>
        <end position="184"/>
    </location>
</feature>
<dbReference type="GeneID" id="103316291"/>
<evidence type="ECO:0000259" key="2">
    <source>
        <dbReference type="PROSITE" id="PS00028"/>
    </source>
</evidence>
<proteinExistence type="predicted"/>